<dbReference type="GO" id="GO:0032259">
    <property type="term" value="P:methylation"/>
    <property type="evidence" value="ECO:0007669"/>
    <property type="project" value="UniProtKB-KW"/>
</dbReference>
<dbReference type="RefSeq" id="WP_093516681.1">
    <property type="nucleotide sequence ID" value="NZ_FOIJ01000002.1"/>
</dbReference>
<proteinExistence type="predicted"/>
<keyword evidence="2" id="KW-1185">Reference proteome</keyword>
<name>A0A1I0D8S8_9BACT</name>
<organism evidence="1 2">
    <name type="scientific">Stigmatella erecta</name>
    <dbReference type="NCBI Taxonomy" id="83460"/>
    <lineage>
        <taxon>Bacteria</taxon>
        <taxon>Pseudomonadati</taxon>
        <taxon>Myxococcota</taxon>
        <taxon>Myxococcia</taxon>
        <taxon>Myxococcales</taxon>
        <taxon>Cystobacterineae</taxon>
        <taxon>Archangiaceae</taxon>
        <taxon>Stigmatella</taxon>
    </lineage>
</organism>
<accession>A0A1I0D8S8</accession>
<sequence>MHRPLTRLSSDAPRLHRFIHELASWGLNHSEVYWKLAQALAPAPGAAGLLINERYSLRLNLAAQTEQRMYEGEEQNGLLLVSRLVTPGGHCIDLGAHIGLYTVLMASRVGAQGRVITFEPCTPVGERLLAHTRELPQVTAVHGLEALSEAQGPAPIELLRLEGADWGPRVFEEAPELLRAHRVQALLTTVGPGAIPLRLLAPHFPLKEYAHFQVGERPSRTHLRRRPALAPVDLQRRDASRFTLLAIRRDCIGRIVDLLAP</sequence>
<dbReference type="Gene3D" id="3.40.50.150">
    <property type="entry name" value="Vaccinia Virus protein VP39"/>
    <property type="match status" value="1"/>
</dbReference>
<dbReference type="EMBL" id="FOIJ01000002">
    <property type="protein sequence ID" value="SET28618.1"/>
    <property type="molecule type" value="Genomic_DNA"/>
</dbReference>
<dbReference type="AlphaFoldDB" id="A0A1I0D8S8"/>
<keyword evidence="1" id="KW-0808">Transferase</keyword>
<dbReference type="InterPro" id="IPR029063">
    <property type="entry name" value="SAM-dependent_MTases_sf"/>
</dbReference>
<protein>
    <submittedName>
        <fullName evidence="1">Methyltransferase, FkbM family</fullName>
    </submittedName>
</protein>
<evidence type="ECO:0000313" key="1">
    <source>
        <dbReference type="EMBL" id="SET28618.1"/>
    </source>
</evidence>
<dbReference type="SUPFAM" id="SSF53335">
    <property type="entry name" value="S-adenosyl-L-methionine-dependent methyltransferases"/>
    <property type="match status" value="1"/>
</dbReference>
<dbReference type="Proteomes" id="UP000199181">
    <property type="component" value="Unassembled WGS sequence"/>
</dbReference>
<dbReference type="GO" id="GO:0008168">
    <property type="term" value="F:methyltransferase activity"/>
    <property type="evidence" value="ECO:0007669"/>
    <property type="project" value="UniProtKB-KW"/>
</dbReference>
<evidence type="ECO:0000313" key="2">
    <source>
        <dbReference type="Proteomes" id="UP000199181"/>
    </source>
</evidence>
<keyword evidence="1" id="KW-0489">Methyltransferase</keyword>
<gene>
    <name evidence="1" type="ORF">SAMN05443639_102430</name>
</gene>
<reference evidence="2" key="1">
    <citation type="submission" date="2016-10" db="EMBL/GenBank/DDBJ databases">
        <authorList>
            <person name="Varghese N."/>
            <person name="Submissions S."/>
        </authorList>
    </citation>
    <scope>NUCLEOTIDE SEQUENCE [LARGE SCALE GENOMIC DNA]</scope>
    <source>
        <strain evidence="2">DSM 16858</strain>
    </source>
</reference>